<dbReference type="InterPro" id="IPR042859">
    <property type="entry name" value="NOL11"/>
</dbReference>
<proteinExistence type="predicted"/>
<name>D8U5V6_VOLCA</name>
<evidence type="ECO:0000256" key="1">
    <source>
        <dbReference type="SAM" id="MobiDB-lite"/>
    </source>
</evidence>
<dbReference type="Proteomes" id="UP000001058">
    <property type="component" value="Unassembled WGS sequence"/>
</dbReference>
<dbReference type="GeneID" id="9625967"/>
<feature type="compositionally biased region" description="Low complexity" evidence="1">
    <location>
        <begin position="1010"/>
        <end position="1020"/>
    </location>
</feature>
<dbReference type="InParanoid" id="D8U5V6"/>
<feature type="region of interest" description="Disordered" evidence="1">
    <location>
        <begin position="767"/>
        <end position="868"/>
    </location>
</feature>
<dbReference type="STRING" id="3068.D8U5V6"/>
<dbReference type="PANTHER" id="PTHR15633">
    <property type="entry name" value="NUCLEOLAR PROTEIN 11"/>
    <property type="match status" value="1"/>
</dbReference>
<dbReference type="AlphaFoldDB" id="D8U5V6"/>
<feature type="compositionally biased region" description="Gly residues" evidence="1">
    <location>
        <begin position="795"/>
        <end position="806"/>
    </location>
</feature>
<accession>D8U5V6</accession>
<protein>
    <submittedName>
        <fullName evidence="2">Uncharacterized protein</fullName>
    </submittedName>
</protein>
<dbReference type="RefSeq" id="XP_002954106.1">
    <property type="nucleotide sequence ID" value="XM_002954060.1"/>
</dbReference>
<evidence type="ECO:0000313" key="3">
    <source>
        <dbReference type="Proteomes" id="UP000001058"/>
    </source>
</evidence>
<sequence length="1100" mass="113287">MAVATLICRQANLVGATYDESSGSVLITVQGDGVQSHSLEQAKSCHFLTTYQIQHGSQQQQQAADASAQCLAAAVVLNDGRVGVTVVGPDGAAGPLHLPPSSPQPPPLHVLTTSSADTLLVVTQSTAGSQVTLRVLRLSPAPSNDATGLTQVKALTLPCPGGSSGAVPTSLTMSPAFALIQWSNGHATAVHGLQGGAAASPLRPCSFPLADAVLANGASSSSAPATATTPAAIASGRKRKSAAATLATDNGSAPRQRPRVLCAAVDERQFVVLDLESSAAQSQICFSLHDAQFGCPLSSGCMEVDAPLLSLDVSQCAVVSSGPEATLVRLGGAVHGLHIRTHPISLLSLVARLSMSASAASAGAPAAAKGTPVKLKSGGIGGAGVAKAVVTLPAQVSLDPTLLSGQPLGATPAVAAAAMGDDDFQDVVLEPVPGTAVNRVEDICNSLIEQLSSAAAADTPPSQSLLDSVVSYIAGRRQHGMAVPPQLLSLTARGLAAARQWSQLGSFLNHVPRGGLSGCSDVLVLAAAAQQFGLLSRLSTCLDDVEPGALVDALQVLLAPTTRSNLAARQQHYNALRAAAEARVAEAETAVRRATADAGNGSAVALAQCAAAAVDGFSYREVLLHPLLAIPVDAPAVQVALRRLSAPSTDALLGCLSKWLVKYTGGALGDLTHYVVLPQELLFPYYHQVLEWTRMTIDAHLTRLLMAKTPLPALESLEAALNKAVEGTRRLAMLRGALEHLSAAAPLPAAHIAVATQYTAEVLDLRGRKKRPGPQPPPAQGYRHLRTPRVRVARGGSGGGGGGDGSDGSDYDDRPSRSDLPAADIPVAKPYQPPYEKEAPPPPPPPAMGFPSTRQHRPYTPKSPLQTEPLNRTKVVVGLGQAVGPHSYFSLCVLTYLGQHSPRLSLRPLAQESTKSRLPAHLRRRTVPTDRCLNTSATPIPLLSLGHLRGCRYHHHNHPRVFCYPTQLPHAGSPTPGGGGMFLSGYPPPGGYVMQPPLQQPPQQPPQQQPPQQQLWPGWQQQQWQGPYQCLGGAGAYGPHNPAAAAGPSLGRLGAGGAGGAAVLGGLGGLAAGMLLGNALSGDDGGGAFDAFDGGGIFDF</sequence>
<dbReference type="GO" id="GO:0005730">
    <property type="term" value="C:nucleolus"/>
    <property type="evidence" value="ECO:0007669"/>
    <property type="project" value="TreeGrafter"/>
</dbReference>
<evidence type="ECO:0000313" key="2">
    <source>
        <dbReference type="EMBL" id="EFJ44823.1"/>
    </source>
</evidence>
<dbReference type="KEGG" id="vcn:VOLCADRAFT_106214"/>
<dbReference type="GO" id="GO:0003723">
    <property type="term" value="F:RNA binding"/>
    <property type="evidence" value="ECO:0007669"/>
    <property type="project" value="TreeGrafter"/>
</dbReference>
<dbReference type="PANTHER" id="PTHR15633:SF2">
    <property type="entry name" value="NUCLEOLAR PROTEIN 11"/>
    <property type="match status" value="1"/>
</dbReference>
<reference evidence="2 3" key="1">
    <citation type="journal article" date="2010" name="Science">
        <title>Genomic analysis of organismal complexity in the multicellular green alga Volvox carteri.</title>
        <authorList>
            <person name="Prochnik S.E."/>
            <person name="Umen J."/>
            <person name="Nedelcu A.M."/>
            <person name="Hallmann A."/>
            <person name="Miller S.M."/>
            <person name="Nishii I."/>
            <person name="Ferris P."/>
            <person name="Kuo A."/>
            <person name="Mitros T."/>
            <person name="Fritz-Laylin L.K."/>
            <person name="Hellsten U."/>
            <person name="Chapman J."/>
            <person name="Simakov O."/>
            <person name="Rensing S.A."/>
            <person name="Terry A."/>
            <person name="Pangilinan J."/>
            <person name="Kapitonov V."/>
            <person name="Jurka J."/>
            <person name="Salamov A."/>
            <person name="Shapiro H."/>
            <person name="Schmutz J."/>
            <person name="Grimwood J."/>
            <person name="Lindquist E."/>
            <person name="Lucas S."/>
            <person name="Grigoriev I.V."/>
            <person name="Schmitt R."/>
            <person name="Kirk D."/>
            <person name="Rokhsar D.S."/>
        </authorList>
    </citation>
    <scope>NUCLEOTIDE SEQUENCE [LARGE SCALE GENOMIC DNA]</scope>
    <source>
        <strain evidence="3">f. Nagariensis / Eve</strain>
    </source>
</reference>
<feature type="compositionally biased region" description="Basic residues" evidence="1">
    <location>
        <begin position="783"/>
        <end position="792"/>
    </location>
</feature>
<organism evidence="3">
    <name type="scientific">Volvox carteri f. nagariensis</name>
    <dbReference type="NCBI Taxonomy" id="3068"/>
    <lineage>
        <taxon>Eukaryota</taxon>
        <taxon>Viridiplantae</taxon>
        <taxon>Chlorophyta</taxon>
        <taxon>core chlorophytes</taxon>
        <taxon>Chlorophyceae</taxon>
        <taxon>CS clade</taxon>
        <taxon>Chlamydomonadales</taxon>
        <taxon>Volvocaceae</taxon>
        <taxon>Volvox</taxon>
    </lineage>
</organism>
<dbReference type="eggNOG" id="ENOG502R36H">
    <property type="taxonomic scope" value="Eukaryota"/>
</dbReference>
<dbReference type="EMBL" id="GL378361">
    <property type="protein sequence ID" value="EFJ44823.1"/>
    <property type="molecule type" value="Genomic_DNA"/>
</dbReference>
<gene>
    <name evidence="2" type="ORF">VOLCADRAFT_106214</name>
</gene>
<feature type="compositionally biased region" description="Pro residues" evidence="1">
    <location>
        <begin position="998"/>
        <end position="1009"/>
    </location>
</feature>
<dbReference type="OrthoDB" id="552952at2759"/>
<dbReference type="GO" id="GO:0030490">
    <property type="term" value="P:maturation of SSU-rRNA"/>
    <property type="evidence" value="ECO:0007669"/>
    <property type="project" value="InterPro"/>
</dbReference>
<feature type="region of interest" description="Disordered" evidence="1">
    <location>
        <begin position="989"/>
        <end position="1020"/>
    </location>
</feature>
<keyword evidence="3" id="KW-1185">Reference proteome</keyword>